<gene>
    <name evidence="10" type="primary">yveL</name>
    <name evidence="10" type="ORF">NMYAN_40204</name>
    <name evidence="11" type="ORF">SAMN05421880_10176</name>
</gene>
<organism evidence="11 12">
    <name type="scientific">Nitrosomonas nitrosa</name>
    <dbReference type="NCBI Taxonomy" id="52442"/>
    <lineage>
        <taxon>Bacteria</taxon>
        <taxon>Pseudomonadati</taxon>
        <taxon>Pseudomonadota</taxon>
        <taxon>Betaproteobacteria</taxon>
        <taxon>Nitrosomonadales</taxon>
        <taxon>Nitrosomonadaceae</taxon>
        <taxon>Nitrosomonas</taxon>
    </lineage>
</organism>
<dbReference type="EMBL" id="CAJNAP010000034">
    <property type="protein sequence ID" value="CAE6513039.1"/>
    <property type="molecule type" value="Genomic_DNA"/>
</dbReference>
<dbReference type="EC" id="2.7.10.2" evidence="2"/>
<evidence type="ECO:0000256" key="2">
    <source>
        <dbReference type="ARBA" id="ARBA00011903"/>
    </source>
</evidence>
<dbReference type="PANTHER" id="PTHR32309">
    <property type="entry name" value="TYROSINE-PROTEIN KINASE"/>
    <property type="match status" value="1"/>
</dbReference>
<evidence type="ECO:0000259" key="9">
    <source>
        <dbReference type="Pfam" id="PF13614"/>
    </source>
</evidence>
<dbReference type="NCBIfam" id="TIGR03018">
    <property type="entry name" value="pepcterm_TyrKin"/>
    <property type="match status" value="1"/>
</dbReference>
<dbReference type="NCBIfam" id="TIGR01007">
    <property type="entry name" value="eps_fam"/>
    <property type="match status" value="1"/>
</dbReference>
<dbReference type="GO" id="GO:0004715">
    <property type="term" value="F:non-membrane spanning protein tyrosine kinase activity"/>
    <property type="evidence" value="ECO:0007669"/>
    <property type="project" value="UniProtKB-EC"/>
</dbReference>
<dbReference type="EMBL" id="FOUF01000001">
    <property type="protein sequence ID" value="SFL83276.1"/>
    <property type="molecule type" value="Genomic_DNA"/>
</dbReference>
<dbReference type="RefSeq" id="WP_090665618.1">
    <property type="nucleotide sequence ID" value="NZ_CAJNAP010000034.1"/>
</dbReference>
<evidence type="ECO:0000256" key="3">
    <source>
        <dbReference type="ARBA" id="ARBA00022679"/>
    </source>
</evidence>
<dbReference type="Proteomes" id="UP000199561">
    <property type="component" value="Unassembled WGS sequence"/>
</dbReference>
<keyword evidence="7" id="KW-0829">Tyrosine-protein kinase</keyword>
<dbReference type="STRING" id="52442.SAMN05421880_10176"/>
<evidence type="ECO:0000256" key="5">
    <source>
        <dbReference type="ARBA" id="ARBA00022777"/>
    </source>
</evidence>
<keyword evidence="5 11" id="KW-0418">Kinase</keyword>
<reference evidence="10" key="2">
    <citation type="submission" date="2021-02" db="EMBL/GenBank/DDBJ databases">
        <authorList>
            <person name="Han P."/>
        </authorList>
    </citation>
    <scope>NUCLEOTIDE SEQUENCE</scope>
    <source>
        <strain evidence="10">Nitrosomonas nitrosa 18-3D</strain>
    </source>
</reference>
<reference evidence="11 12" key="1">
    <citation type="submission" date="2016-10" db="EMBL/GenBank/DDBJ databases">
        <authorList>
            <person name="de Groot N.N."/>
        </authorList>
    </citation>
    <scope>NUCLEOTIDE SEQUENCE [LARGE SCALE GENOMIC DNA]</scope>
    <source>
        <strain evidence="11 12">Nm146</strain>
    </source>
</reference>
<name>A0A1I4KXE5_9PROT</name>
<keyword evidence="4" id="KW-0547">Nucleotide-binding</keyword>
<dbReference type="Gene3D" id="3.40.50.300">
    <property type="entry name" value="P-loop containing nucleotide triphosphate hydrolases"/>
    <property type="match status" value="1"/>
</dbReference>
<dbReference type="InterPro" id="IPR050445">
    <property type="entry name" value="Bact_polysacc_biosynth/exp"/>
</dbReference>
<dbReference type="InterPro" id="IPR005702">
    <property type="entry name" value="Wzc-like_C"/>
</dbReference>
<dbReference type="AlphaFoldDB" id="A0A1I4KXE5"/>
<evidence type="ECO:0000256" key="6">
    <source>
        <dbReference type="ARBA" id="ARBA00022840"/>
    </source>
</evidence>
<dbReference type="SUPFAM" id="SSF52540">
    <property type="entry name" value="P-loop containing nucleoside triphosphate hydrolases"/>
    <property type="match status" value="1"/>
</dbReference>
<evidence type="ECO:0000256" key="8">
    <source>
        <dbReference type="ARBA" id="ARBA00051245"/>
    </source>
</evidence>
<dbReference type="Proteomes" id="UP000601736">
    <property type="component" value="Unassembled WGS sequence"/>
</dbReference>
<proteinExistence type="inferred from homology"/>
<evidence type="ECO:0000313" key="11">
    <source>
        <dbReference type="EMBL" id="SFL83276.1"/>
    </source>
</evidence>
<evidence type="ECO:0000256" key="4">
    <source>
        <dbReference type="ARBA" id="ARBA00022741"/>
    </source>
</evidence>
<dbReference type="Pfam" id="PF13614">
    <property type="entry name" value="AAA_31"/>
    <property type="match status" value="1"/>
</dbReference>
<dbReference type="GO" id="GO:0005886">
    <property type="term" value="C:plasma membrane"/>
    <property type="evidence" value="ECO:0007669"/>
    <property type="project" value="TreeGrafter"/>
</dbReference>
<accession>A0A1I4KXE5</accession>
<evidence type="ECO:0000256" key="7">
    <source>
        <dbReference type="ARBA" id="ARBA00023137"/>
    </source>
</evidence>
<dbReference type="InterPro" id="IPR025669">
    <property type="entry name" value="AAA_dom"/>
</dbReference>
<dbReference type="GO" id="GO:0005524">
    <property type="term" value="F:ATP binding"/>
    <property type="evidence" value="ECO:0007669"/>
    <property type="project" value="UniProtKB-KW"/>
</dbReference>
<dbReference type="OrthoDB" id="9808257at2"/>
<comment type="similarity">
    <text evidence="1">Belongs to the CpsD/CapB family.</text>
</comment>
<feature type="domain" description="AAA" evidence="9">
    <location>
        <begin position="145"/>
        <end position="307"/>
    </location>
</feature>
<evidence type="ECO:0000313" key="10">
    <source>
        <dbReference type="EMBL" id="CAE6513039.1"/>
    </source>
</evidence>
<keyword evidence="12" id="KW-1185">Reference proteome</keyword>
<keyword evidence="3" id="KW-0808">Transferase</keyword>
<protein>
    <recommendedName>
        <fullName evidence="2">non-specific protein-tyrosine kinase</fullName>
        <ecNumber evidence="2">2.7.10.2</ecNumber>
    </recommendedName>
</protein>
<dbReference type="InterPro" id="IPR027417">
    <property type="entry name" value="P-loop_NTPase"/>
</dbReference>
<evidence type="ECO:0000256" key="1">
    <source>
        <dbReference type="ARBA" id="ARBA00007316"/>
    </source>
</evidence>
<dbReference type="CDD" id="cd05387">
    <property type="entry name" value="BY-kinase"/>
    <property type="match status" value="1"/>
</dbReference>
<comment type="catalytic activity">
    <reaction evidence="8">
        <text>L-tyrosyl-[protein] + ATP = O-phospho-L-tyrosyl-[protein] + ADP + H(+)</text>
        <dbReference type="Rhea" id="RHEA:10596"/>
        <dbReference type="Rhea" id="RHEA-COMP:10136"/>
        <dbReference type="Rhea" id="RHEA-COMP:20101"/>
        <dbReference type="ChEBI" id="CHEBI:15378"/>
        <dbReference type="ChEBI" id="CHEBI:30616"/>
        <dbReference type="ChEBI" id="CHEBI:46858"/>
        <dbReference type="ChEBI" id="CHEBI:61978"/>
        <dbReference type="ChEBI" id="CHEBI:456216"/>
        <dbReference type="EC" id="2.7.10.2"/>
    </reaction>
</comment>
<keyword evidence="6" id="KW-0067">ATP-binding</keyword>
<dbReference type="PANTHER" id="PTHR32309:SF13">
    <property type="entry name" value="FERRIC ENTEROBACTIN TRANSPORT PROTEIN FEPE"/>
    <property type="match status" value="1"/>
</dbReference>
<evidence type="ECO:0000313" key="12">
    <source>
        <dbReference type="Proteomes" id="UP000199561"/>
    </source>
</evidence>
<sequence>MYFSQQNDVEDNKLSEGKVSIIERAANRLGKNTATARTSETTEDINVSLPSERVEAKIEAKQEEADKEGANKESSNDIIENKQIKSDIVATTQKQILIDLDRLHQLGVVTPMHGKTQIAEQFRLIKRPLLVNAFNQHTGIKNGNLIMITSSLAGEGKSFCSINLAMSIAMEMDHRVLLVDADVARPSIPKILDFNPERKGLLDIILDDQLDVSNVLIKTNIDKLTIISAGTRHPHATELLASQSMGAILTELAQRYRDRIVIFDSPPLLLTSEARVLASQMGQIVLVVEAERTTHQTLKEALRQIESCDVVNLVYNKARAFPGAGYYGYYYS</sequence>